<accession>A0A6J5SM59</accession>
<proteinExistence type="predicted"/>
<dbReference type="EMBL" id="LR797421">
    <property type="protein sequence ID" value="CAB4215637.1"/>
    <property type="molecule type" value="Genomic_DNA"/>
</dbReference>
<protein>
    <submittedName>
        <fullName evidence="2">Uncharacterized protein</fullName>
    </submittedName>
</protein>
<evidence type="ECO:0000313" key="1">
    <source>
        <dbReference type="EMBL" id="CAB4184797.1"/>
    </source>
</evidence>
<evidence type="ECO:0000313" key="2">
    <source>
        <dbReference type="EMBL" id="CAB4215637.1"/>
    </source>
</evidence>
<gene>
    <name evidence="1" type="ORF">UFOVP1121_49</name>
    <name evidence="2" type="ORF">UFOVP1482_47</name>
</gene>
<dbReference type="EMBL" id="LR797067">
    <property type="protein sequence ID" value="CAB4184797.1"/>
    <property type="molecule type" value="Genomic_DNA"/>
</dbReference>
<name>A0A6J5SM59_9CAUD</name>
<organism evidence="2">
    <name type="scientific">uncultured Caudovirales phage</name>
    <dbReference type="NCBI Taxonomy" id="2100421"/>
    <lineage>
        <taxon>Viruses</taxon>
        <taxon>Duplodnaviria</taxon>
        <taxon>Heunggongvirae</taxon>
        <taxon>Uroviricota</taxon>
        <taxon>Caudoviricetes</taxon>
        <taxon>Peduoviridae</taxon>
        <taxon>Maltschvirus</taxon>
        <taxon>Maltschvirus maltsch</taxon>
    </lineage>
</organism>
<sequence>MVDPDNEERLLKISPSIVAAIKAEAYMDAMDAVAAIPAPYKIRGVFETFGAYSEGKADFKDLAISAIIAIKESND</sequence>
<reference evidence="2" key="1">
    <citation type="submission" date="2020-05" db="EMBL/GenBank/DDBJ databases">
        <authorList>
            <person name="Chiriac C."/>
            <person name="Salcher M."/>
            <person name="Ghai R."/>
            <person name="Kavagutti S V."/>
        </authorList>
    </citation>
    <scope>NUCLEOTIDE SEQUENCE</scope>
</reference>